<evidence type="ECO:0000256" key="7">
    <source>
        <dbReference type="ARBA" id="ARBA00023158"/>
    </source>
</evidence>
<comment type="similarity">
    <text evidence="3">Belongs to the maelstrom family.</text>
</comment>
<comment type="caution">
    <text evidence="10">The sequence shown here is derived from an EMBL/GenBank/DDBJ whole genome shotgun (WGS) entry which is preliminary data.</text>
</comment>
<dbReference type="Pfam" id="PF13017">
    <property type="entry name" value="Maelstrom"/>
    <property type="match status" value="1"/>
</dbReference>
<gene>
    <name evidence="10" type="ORF">RIMI_LOCUS1363692</name>
</gene>
<evidence type="ECO:0000256" key="1">
    <source>
        <dbReference type="ARBA" id="ARBA00004123"/>
    </source>
</evidence>
<proteinExistence type="inferred from homology"/>
<keyword evidence="11" id="KW-1185">Reference proteome</keyword>
<keyword evidence="7" id="KW-0943">RNA-mediated gene silencing</keyword>
<reference evidence="10" key="1">
    <citation type="submission" date="2023-07" db="EMBL/GenBank/DDBJ databases">
        <authorList>
            <person name="Stuckert A."/>
        </authorList>
    </citation>
    <scope>NUCLEOTIDE SEQUENCE</scope>
</reference>
<evidence type="ECO:0000256" key="5">
    <source>
        <dbReference type="ARBA" id="ARBA00022782"/>
    </source>
</evidence>
<evidence type="ECO:0000256" key="4">
    <source>
        <dbReference type="ARBA" id="ARBA00022490"/>
    </source>
</evidence>
<evidence type="ECO:0000256" key="6">
    <source>
        <dbReference type="ARBA" id="ARBA00023125"/>
    </source>
</evidence>
<dbReference type="InterPro" id="IPR024970">
    <property type="entry name" value="Maelstrom"/>
</dbReference>
<evidence type="ECO:0000256" key="2">
    <source>
        <dbReference type="ARBA" id="ARBA00004496"/>
    </source>
</evidence>
<organism evidence="10 11">
    <name type="scientific">Ranitomeya imitator</name>
    <name type="common">mimic poison frog</name>
    <dbReference type="NCBI Taxonomy" id="111125"/>
    <lineage>
        <taxon>Eukaryota</taxon>
        <taxon>Metazoa</taxon>
        <taxon>Chordata</taxon>
        <taxon>Craniata</taxon>
        <taxon>Vertebrata</taxon>
        <taxon>Euteleostomi</taxon>
        <taxon>Amphibia</taxon>
        <taxon>Batrachia</taxon>
        <taxon>Anura</taxon>
        <taxon>Neobatrachia</taxon>
        <taxon>Hyloidea</taxon>
        <taxon>Dendrobatidae</taxon>
        <taxon>Dendrobatinae</taxon>
        <taxon>Ranitomeya</taxon>
    </lineage>
</organism>
<accession>A0ABN9KRT7</accession>
<feature type="domain" description="Maelstrom" evidence="9">
    <location>
        <begin position="4"/>
        <end position="203"/>
    </location>
</feature>
<evidence type="ECO:0000256" key="8">
    <source>
        <dbReference type="ARBA" id="ARBA00023242"/>
    </source>
</evidence>
<dbReference type="Proteomes" id="UP001176940">
    <property type="component" value="Unassembled WGS sequence"/>
</dbReference>
<evidence type="ECO:0000256" key="3">
    <source>
        <dbReference type="ARBA" id="ARBA00007057"/>
    </source>
</evidence>
<dbReference type="PANTHER" id="PTHR21358:SF4">
    <property type="entry name" value="PROTEIN MAELSTROM HOMOLOG"/>
    <property type="match status" value="1"/>
</dbReference>
<evidence type="ECO:0000313" key="10">
    <source>
        <dbReference type="EMBL" id="CAJ0920772.1"/>
    </source>
</evidence>
<sequence length="288" mass="32712">MPIVCDQRFVPCEIGCVRYSLQRGVIDSFHEFIDPGELPLGFRYHCQAGSAATHQIPVTGFELASRDYHNLFRSLCDFVFPAAKRCTSLYCKKNEMHRVRWCLQWLAVKGGMENLFELQDIESLIIRYYKEKLDEEPSTSSVNRLLDVVQWDYANNTRCKWHEDNDMWYCALASCKKITYCMSRALASVYDVVLTPTHLPNLQTNATQKSENGRTVIVDAKRYQVIVITESSDITENAAYPSLESGDITENAAYPSLESGDITENAAYPSLESGDITENAAISITRER</sequence>
<keyword evidence="8" id="KW-0539">Nucleus</keyword>
<dbReference type="EMBL" id="CAUEEQ010001768">
    <property type="protein sequence ID" value="CAJ0920772.1"/>
    <property type="molecule type" value="Genomic_DNA"/>
</dbReference>
<dbReference type="PANTHER" id="PTHR21358">
    <property type="entry name" value="PROTEIN MAELSTROM HOMOLOG"/>
    <property type="match status" value="1"/>
</dbReference>
<keyword evidence="5" id="KW-0221">Differentiation</keyword>
<protein>
    <recommendedName>
        <fullName evidence="9">Maelstrom domain-containing protein</fullName>
    </recommendedName>
</protein>
<keyword evidence="4" id="KW-0963">Cytoplasm</keyword>
<name>A0ABN9KRT7_9NEOB</name>
<evidence type="ECO:0000259" key="9">
    <source>
        <dbReference type="Pfam" id="PF13017"/>
    </source>
</evidence>
<comment type="subcellular location">
    <subcellularLocation>
        <location evidence="2">Cytoplasm</location>
    </subcellularLocation>
    <subcellularLocation>
        <location evidence="1">Nucleus</location>
    </subcellularLocation>
</comment>
<dbReference type="InterPro" id="IPR039259">
    <property type="entry name" value="Protein_maelstrom"/>
</dbReference>
<evidence type="ECO:0000313" key="11">
    <source>
        <dbReference type="Proteomes" id="UP001176940"/>
    </source>
</evidence>
<keyword evidence="6" id="KW-0238">DNA-binding</keyword>